<dbReference type="GO" id="GO:0009244">
    <property type="term" value="P:lipopolysaccharide core region biosynthetic process"/>
    <property type="evidence" value="ECO:0007669"/>
    <property type="project" value="TreeGrafter"/>
</dbReference>
<dbReference type="PANTHER" id="PTHR30160">
    <property type="entry name" value="TETRAACYLDISACCHARIDE 4'-KINASE-RELATED"/>
    <property type="match status" value="1"/>
</dbReference>
<gene>
    <name evidence="4" type="ORF">SAMN05421747_12356</name>
</gene>
<feature type="compositionally biased region" description="Polar residues" evidence="3">
    <location>
        <begin position="363"/>
        <end position="384"/>
    </location>
</feature>
<dbReference type="InterPro" id="IPR051199">
    <property type="entry name" value="LPS_LOS_Heptosyltrfase"/>
</dbReference>
<evidence type="ECO:0000313" key="4">
    <source>
        <dbReference type="EMBL" id="SFC75859.1"/>
    </source>
</evidence>
<organism evidence="4 5">
    <name type="scientific">Parapedobacter composti</name>
    <dbReference type="NCBI Taxonomy" id="623281"/>
    <lineage>
        <taxon>Bacteria</taxon>
        <taxon>Pseudomonadati</taxon>
        <taxon>Bacteroidota</taxon>
        <taxon>Sphingobacteriia</taxon>
        <taxon>Sphingobacteriales</taxon>
        <taxon>Sphingobacteriaceae</taxon>
        <taxon>Parapedobacter</taxon>
    </lineage>
</organism>
<accession>A0A1I1LS42</accession>
<protein>
    <submittedName>
        <fullName evidence="4">ADP-heptose:LPS heptosyltransferase</fullName>
    </submittedName>
</protein>
<dbReference type="AlphaFoldDB" id="A0A1I1LS42"/>
<dbReference type="CDD" id="cd03789">
    <property type="entry name" value="GT9_LPS_heptosyltransferase"/>
    <property type="match status" value="1"/>
</dbReference>
<dbReference type="EMBL" id="FOLL01000023">
    <property type="protein sequence ID" value="SFC75859.1"/>
    <property type="molecule type" value="Genomic_DNA"/>
</dbReference>
<dbReference type="Pfam" id="PF01075">
    <property type="entry name" value="Glyco_transf_9"/>
    <property type="match status" value="1"/>
</dbReference>
<evidence type="ECO:0000313" key="5">
    <source>
        <dbReference type="Proteomes" id="UP000199577"/>
    </source>
</evidence>
<evidence type="ECO:0000256" key="1">
    <source>
        <dbReference type="ARBA" id="ARBA00022676"/>
    </source>
</evidence>
<dbReference type="Proteomes" id="UP000199577">
    <property type="component" value="Unassembled WGS sequence"/>
</dbReference>
<dbReference type="PANTHER" id="PTHR30160:SF1">
    <property type="entry name" value="LIPOPOLYSACCHARIDE 1,2-N-ACETYLGLUCOSAMINETRANSFERASE-RELATED"/>
    <property type="match status" value="1"/>
</dbReference>
<keyword evidence="1" id="KW-0328">Glycosyltransferase</keyword>
<dbReference type="GO" id="GO:0008713">
    <property type="term" value="F:ADP-heptose-lipopolysaccharide heptosyltransferase activity"/>
    <property type="evidence" value="ECO:0007669"/>
    <property type="project" value="TreeGrafter"/>
</dbReference>
<dbReference type="OrthoDB" id="9797795at2"/>
<evidence type="ECO:0000256" key="2">
    <source>
        <dbReference type="ARBA" id="ARBA00022679"/>
    </source>
</evidence>
<dbReference type="InterPro" id="IPR002201">
    <property type="entry name" value="Glyco_trans_9"/>
</dbReference>
<sequence length="384" mass="42269">MDLPLMKNIRKIAILRANGLGDFIVALPAITAVKAAYPKAELVLLGKPWHADFLRGSRTPVDRVVVVPVCKNIREEPGIWPDADELQQFFAAMREEGFDLAIHFQGRGIASNAFINQLGARITVGHTCPEAAPIDKGIPYYYYQNETLRYLEAVASVGAPPVKLEPEVRLLETDWEEARQVLSSFAVRKPYVVLHSGAQDIRRRWPAEKFTALGDVMARKGYTVLFTGNEEENTAIADILSGMQMRQEAHACTQLSLGGLGAVLAGSVLVISNDTGPLHLARAVGAKTVGLFWAPNLINWGPVMLRNHRPVISWTMECPQCGTVPNSPHPFEPKMPDCDHRFSFINDITVTEVTVRAEELLPPTSTVSSNNHYSSNTTDHASTP</sequence>
<keyword evidence="5" id="KW-1185">Reference proteome</keyword>
<feature type="region of interest" description="Disordered" evidence="3">
    <location>
        <begin position="361"/>
        <end position="384"/>
    </location>
</feature>
<dbReference type="Gene3D" id="3.40.50.2000">
    <property type="entry name" value="Glycogen Phosphorylase B"/>
    <property type="match status" value="2"/>
</dbReference>
<name>A0A1I1LS42_9SPHI</name>
<dbReference type="STRING" id="623281.SAMN05421747_12356"/>
<proteinExistence type="predicted"/>
<dbReference type="GO" id="GO:0005829">
    <property type="term" value="C:cytosol"/>
    <property type="evidence" value="ECO:0007669"/>
    <property type="project" value="TreeGrafter"/>
</dbReference>
<evidence type="ECO:0000256" key="3">
    <source>
        <dbReference type="SAM" id="MobiDB-lite"/>
    </source>
</evidence>
<reference evidence="5" key="1">
    <citation type="submission" date="2016-10" db="EMBL/GenBank/DDBJ databases">
        <authorList>
            <person name="Varghese N."/>
            <person name="Submissions S."/>
        </authorList>
    </citation>
    <scope>NUCLEOTIDE SEQUENCE [LARGE SCALE GENOMIC DNA]</scope>
    <source>
        <strain evidence="5">DSM 22900</strain>
    </source>
</reference>
<dbReference type="RefSeq" id="WP_090974977.1">
    <property type="nucleotide sequence ID" value="NZ_FOLL01000023.1"/>
</dbReference>
<keyword evidence="2 4" id="KW-0808">Transferase</keyword>
<dbReference type="SUPFAM" id="SSF53756">
    <property type="entry name" value="UDP-Glycosyltransferase/glycogen phosphorylase"/>
    <property type="match status" value="1"/>
</dbReference>